<dbReference type="AlphaFoldDB" id="A0A3G1A7L5"/>
<dbReference type="InterPro" id="IPR046348">
    <property type="entry name" value="SIS_dom_sf"/>
</dbReference>
<gene>
    <name evidence="4" type="ORF">TCARB_1954</name>
</gene>
<dbReference type="InterPro" id="IPR035484">
    <property type="entry name" value="SIS_PGI/PMI_1"/>
</dbReference>
<dbReference type="GO" id="GO:0097367">
    <property type="term" value="F:carbohydrate derivative binding"/>
    <property type="evidence" value="ECO:0007669"/>
    <property type="project" value="InterPro"/>
</dbReference>
<feature type="domain" description="SIS" evidence="3">
    <location>
        <begin position="55"/>
        <end position="208"/>
    </location>
</feature>
<dbReference type="CDD" id="cd05637">
    <property type="entry name" value="SIS_PGI_PMI_2"/>
    <property type="match status" value="1"/>
</dbReference>
<sequence>MFLAIIHMSKIYNELYEKISPGSGNVDKSRMLVNVATFPDSLLHALGAYFRVPKLLEKIPRDIKGIVISGMGGSFIGGLFLQDVLYDTSNLPIFLVRDSILPQFVDSSYLLIAVSYSGNTEETLRVFGEALQRKIPIISVTSGGLLQKYSEKNSVPVVSLPQGFQPRAAFPYMAAALLSIIETITGDVGLLKQLSECAENMKATRDEALMKTIEDAKDFFSNIEKGLTPLIYSYRPYISVGYRFKTQLNENAKIHAFYLDLPEANHNEIMGWRQEASDKFFATIIRGSQEQYYMTTRIEFLIKHLEANNIPTINFLPEPRYSGKKICELLDLVFRLDLISVATALKLKTDPTPVDTITKLKKHLEKHIDVEKELFPQERP</sequence>
<protein>
    <submittedName>
        <fullName evidence="4">Glucose-6-phosphate isomerase</fullName>
        <ecNumber evidence="4">5.3.1.8</ecNumber>
        <ecNumber evidence="4">5.3.1.9</ecNumber>
    </submittedName>
</protein>
<dbReference type="InterPro" id="IPR019490">
    <property type="entry name" value="Glu6P/Mann6P_isomerase_C"/>
</dbReference>
<dbReference type="KEGG" id="tcb:TCARB_1954"/>
<dbReference type="STRING" id="697581.TCARB_1954"/>
<evidence type="ECO:0000256" key="2">
    <source>
        <dbReference type="ARBA" id="ARBA00023235"/>
    </source>
</evidence>
<evidence type="ECO:0000256" key="1">
    <source>
        <dbReference type="ARBA" id="ARBA00010523"/>
    </source>
</evidence>
<evidence type="ECO:0000313" key="4">
    <source>
        <dbReference type="EMBL" id="AJB42990.1"/>
    </source>
</evidence>
<dbReference type="Proteomes" id="UP000266720">
    <property type="component" value="Chromosome"/>
</dbReference>
<dbReference type="EC" id="5.3.1.9" evidence="4"/>
<dbReference type="GO" id="GO:0004476">
    <property type="term" value="F:mannose-6-phosphate isomerase activity"/>
    <property type="evidence" value="ECO:0007669"/>
    <property type="project" value="UniProtKB-EC"/>
</dbReference>
<evidence type="ECO:0000313" key="5">
    <source>
        <dbReference type="Proteomes" id="UP000266720"/>
    </source>
</evidence>
<name>A0A3G1A7L5_9CREN</name>
<dbReference type="CDD" id="cd05017">
    <property type="entry name" value="SIS_PGI_PMI_1"/>
    <property type="match status" value="1"/>
</dbReference>
<dbReference type="Gene3D" id="3.40.50.10490">
    <property type="entry name" value="Glucose-6-phosphate isomerase like protein, domain 1"/>
    <property type="match status" value="2"/>
</dbReference>
<proteinExistence type="inferred from homology"/>
<reference evidence="5" key="1">
    <citation type="book" date="2010" name="EXTREMOPHILES" publisher="0:0-0">
        <title>Complete genome sequences of ten hyperthermophilic archaea reveal their metabolic capabilities and possible ecological roles.</title>
        <editorList>
            <person name="?"/>
        </editorList>
        <authorList>
            <person name="Ravin N.V."/>
            <person name="Mardanov A.V."/>
            <person name="Bonch-Osmolovskaya E.A."/>
            <person name="Skryabin K.G."/>
        </authorList>
    </citation>
    <scope>NUCLEOTIDE SEQUENCE [LARGE SCALE GENOMIC DNA]</scope>
    <source>
        <strain evidence="5">1505</strain>
    </source>
</reference>
<dbReference type="GO" id="GO:0005975">
    <property type="term" value="P:carbohydrate metabolic process"/>
    <property type="evidence" value="ECO:0007669"/>
    <property type="project" value="InterPro"/>
</dbReference>
<organism evidence="4 5">
    <name type="scientific">Thermofilum adornatum 1505</name>
    <dbReference type="NCBI Taxonomy" id="697581"/>
    <lineage>
        <taxon>Archaea</taxon>
        <taxon>Thermoproteota</taxon>
        <taxon>Thermoprotei</taxon>
        <taxon>Thermofilales</taxon>
        <taxon>Thermofilaceae</taxon>
        <taxon>Thermofilum</taxon>
    </lineage>
</organism>
<comment type="similarity">
    <text evidence="1">Belongs to the PGI/PMI family.</text>
</comment>
<accession>A0A3G1A7L5</accession>
<dbReference type="Pfam" id="PF10432">
    <property type="entry name" value="bact-PGI_C"/>
    <property type="match status" value="1"/>
</dbReference>
<dbReference type="GO" id="GO:0004347">
    <property type="term" value="F:glucose-6-phosphate isomerase activity"/>
    <property type="evidence" value="ECO:0007669"/>
    <property type="project" value="UniProtKB-EC"/>
</dbReference>
<evidence type="ECO:0000259" key="3">
    <source>
        <dbReference type="PROSITE" id="PS51464"/>
    </source>
</evidence>
<dbReference type="PROSITE" id="PS51464">
    <property type="entry name" value="SIS"/>
    <property type="match status" value="1"/>
</dbReference>
<dbReference type="SUPFAM" id="SSF53697">
    <property type="entry name" value="SIS domain"/>
    <property type="match status" value="1"/>
</dbReference>
<dbReference type="EC" id="5.3.1.8" evidence="4"/>
<keyword evidence="2 4" id="KW-0413">Isomerase</keyword>
<dbReference type="NCBIfam" id="TIGR02128">
    <property type="entry name" value="G6PI_arch"/>
    <property type="match status" value="1"/>
</dbReference>
<dbReference type="EMBL" id="CP007493">
    <property type="protein sequence ID" value="AJB42990.1"/>
    <property type="molecule type" value="Genomic_DNA"/>
</dbReference>
<dbReference type="InterPro" id="IPR001347">
    <property type="entry name" value="SIS_dom"/>
</dbReference>
<dbReference type="GO" id="GO:1901135">
    <property type="term" value="P:carbohydrate derivative metabolic process"/>
    <property type="evidence" value="ECO:0007669"/>
    <property type="project" value="InterPro"/>
</dbReference>